<feature type="signal peptide" evidence="1">
    <location>
        <begin position="1"/>
        <end position="20"/>
    </location>
</feature>
<dbReference type="Gene3D" id="2.60.40.1740">
    <property type="entry name" value="hypothetical protein (bacova_03559)"/>
    <property type="match status" value="1"/>
</dbReference>
<comment type="caution">
    <text evidence="3">The sequence shown here is derived from an EMBL/GenBank/DDBJ whole genome shotgun (WGS) entry which is preliminary data.</text>
</comment>
<dbReference type="InterPro" id="IPR013728">
    <property type="entry name" value="BT_3987-like_N"/>
</dbReference>
<dbReference type="AlphaFoldDB" id="A0A9X2F5R0"/>
<keyword evidence="4" id="KW-1185">Reference proteome</keyword>
<sequence length="323" mass="36062">MNIAKILAPAFLLASIALSACEQASEPYNELTNSKEGAFVYIGQVKSSVNELTLLPFTNEERTFTFSATFGSLGYPKNDIPVKFIINDRAFDSVNTVRQAEGFPLYEKFPADAYTLSGTEATIPAGELTSNMLTLKYIASKFDPKKQYLMPITLQQAGGYAVTREKSTAFVVARIAEKRANTAGWIATASSEQTYWENTGLASAVLDGDPETYWHSQWAPESPEFPHWLQFDMKTVRTVTKIAMFPRMWDERGFTKFKIEGSLDGATWITLGNNLTFDPTKNEDGDAAQEYPITPTEIRFLKLTMLEGKMGATNLSEFIVYQF</sequence>
<protein>
    <submittedName>
        <fullName evidence="3">Discoidin domain-containing protein</fullName>
    </submittedName>
</protein>
<dbReference type="SUPFAM" id="SSF49785">
    <property type="entry name" value="Galactose-binding domain-like"/>
    <property type="match status" value="1"/>
</dbReference>
<dbReference type="InterPro" id="IPR008979">
    <property type="entry name" value="Galactose-bd-like_sf"/>
</dbReference>
<evidence type="ECO:0000313" key="3">
    <source>
        <dbReference type="EMBL" id="MCO4294735.1"/>
    </source>
</evidence>
<feature type="domain" description="F5/8 type C" evidence="2">
    <location>
        <begin position="168"/>
        <end position="323"/>
    </location>
</feature>
<gene>
    <name evidence="3" type="ORF">NF867_17870</name>
</gene>
<dbReference type="Pfam" id="PF00754">
    <property type="entry name" value="F5_F8_type_C"/>
    <property type="match status" value="1"/>
</dbReference>
<evidence type="ECO:0000313" key="4">
    <source>
        <dbReference type="Proteomes" id="UP001155182"/>
    </source>
</evidence>
<dbReference type="RefSeq" id="WP_252589767.1">
    <property type="nucleotide sequence ID" value="NZ_JAMWYS010000061.1"/>
</dbReference>
<keyword evidence="1" id="KW-0732">Signal</keyword>
<dbReference type="Gene3D" id="2.60.120.260">
    <property type="entry name" value="Galactose-binding domain-like"/>
    <property type="match status" value="1"/>
</dbReference>
<dbReference type="Pfam" id="PF08522">
    <property type="entry name" value="BT_3987-like_N"/>
    <property type="match status" value="1"/>
</dbReference>
<proteinExistence type="predicted"/>
<dbReference type="InterPro" id="IPR000421">
    <property type="entry name" value="FA58C"/>
</dbReference>
<dbReference type="Proteomes" id="UP001155182">
    <property type="component" value="Unassembled WGS sequence"/>
</dbReference>
<dbReference type="PROSITE" id="PS51257">
    <property type="entry name" value="PROKAR_LIPOPROTEIN"/>
    <property type="match status" value="1"/>
</dbReference>
<reference evidence="3" key="1">
    <citation type="submission" date="2022-06" db="EMBL/GenBank/DDBJ databases">
        <title>Solitalea sp. MAHUQ-68 isolated from rhizospheric soil.</title>
        <authorList>
            <person name="Huq M.A."/>
        </authorList>
    </citation>
    <scope>NUCLEOTIDE SEQUENCE</scope>
    <source>
        <strain evidence="3">MAHUQ-68</strain>
    </source>
</reference>
<evidence type="ECO:0000259" key="2">
    <source>
        <dbReference type="PROSITE" id="PS50022"/>
    </source>
</evidence>
<dbReference type="EMBL" id="JAMWYS010000061">
    <property type="protein sequence ID" value="MCO4294735.1"/>
    <property type="molecule type" value="Genomic_DNA"/>
</dbReference>
<evidence type="ECO:0000256" key="1">
    <source>
        <dbReference type="SAM" id="SignalP"/>
    </source>
</evidence>
<organism evidence="3 4">
    <name type="scientific">Solitalea agri</name>
    <dbReference type="NCBI Taxonomy" id="2953739"/>
    <lineage>
        <taxon>Bacteria</taxon>
        <taxon>Pseudomonadati</taxon>
        <taxon>Bacteroidota</taxon>
        <taxon>Sphingobacteriia</taxon>
        <taxon>Sphingobacteriales</taxon>
        <taxon>Sphingobacteriaceae</taxon>
        <taxon>Solitalea</taxon>
    </lineage>
</organism>
<accession>A0A9X2F5R0</accession>
<feature type="chain" id="PRO_5040770205" evidence="1">
    <location>
        <begin position="21"/>
        <end position="323"/>
    </location>
</feature>
<dbReference type="PROSITE" id="PS50022">
    <property type="entry name" value="FA58C_3"/>
    <property type="match status" value="1"/>
</dbReference>
<name>A0A9X2F5R0_9SPHI</name>